<dbReference type="RefSeq" id="WP_204719157.1">
    <property type="nucleotide sequence ID" value="NZ_JACSNR010000001.1"/>
</dbReference>
<evidence type="ECO:0000313" key="2">
    <source>
        <dbReference type="EMBL" id="MBM6922116.1"/>
    </source>
</evidence>
<organism evidence="2 3">
    <name type="scientific">Hydrogenoanaerobacterium saccharovorans</name>
    <dbReference type="NCBI Taxonomy" id="474960"/>
    <lineage>
        <taxon>Bacteria</taxon>
        <taxon>Bacillati</taxon>
        <taxon>Bacillota</taxon>
        <taxon>Clostridia</taxon>
        <taxon>Eubacteriales</taxon>
        <taxon>Oscillospiraceae</taxon>
        <taxon>Hydrogenoanaerobacterium</taxon>
    </lineage>
</organism>
<sequence length="101" mass="11524">MEYIYIFLGVLFIIAGLAFFFGRTHIQLFAWENMPEQGRDRIMPLCRCVGEVIVLSGLIFLMKGLWAGFSEHWFAGSIAAWLTAAGLDVWYTAGSRRCRQL</sequence>
<reference evidence="2 3" key="1">
    <citation type="journal article" date="2021" name="Sci. Rep.">
        <title>The distribution of antibiotic resistance genes in chicken gut microbiota commensals.</title>
        <authorList>
            <person name="Juricova H."/>
            <person name="Matiasovicova J."/>
            <person name="Kubasova T."/>
            <person name="Cejkova D."/>
            <person name="Rychlik I."/>
        </authorList>
    </citation>
    <scope>NUCLEOTIDE SEQUENCE [LARGE SCALE GENOMIC DNA]</scope>
    <source>
        <strain evidence="2 3">An564</strain>
    </source>
</reference>
<gene>
    <name evidence="2" type="ORF">H9X81_00195</name>
</gene>
<comment type="caution">
    <text evidence="2">The sequence shown here is derived from an EMBL/GenBank/DDBJ whole genome shotgun (WGS) entry which is preliminary data.</text>
</comment>
<feature type="transmembrane region" description="Helical" evidence="1">
    <location>
        <begin position="45"/>
        <end position="66"/>
    </location>
</feature>
<feature type="transmembrane region" description="Helical" evidence="1">
    <location>
        <begin position="72"/>
        <end position="91"/>
    </location>
</feature>
<keyword evidence="1" id="KW-1133">Transmembrane helix</keyword>
<feature type="transmembrane region" description="Helical" evidence="1">
    <location>
        <begin position="6"/>
        <end position="24"/>
    </location>
</feature>
<accession>A0ABS2GJ21</accession>
<keyword evidence="1" id="KW-0812">Transmembrane</keyword>
<evidence type="ECO:0000313" key="3">
    <source>
        <dbReference type="Proteomes" id="UP000724149"/>
    </source>
</evidence>
<keyword evidence="3" id="KW-1185">Reference proteome</keyword>
<evidence type="ECO:0000256" key="1">
    <source>
        <dbReference type="SAM" id="Phobius"/>
    </source>
</evidence>
<protein>
    <submittedName>
        <fullName evidence="2">DUF3784 domain-containing protein</fullName>
    </submittedName>
</protein>
<proteinExistence type="predicted"/>
<dbReference type="Proteomes" id="UP000724149">
    <property type="component" value="Unassembled WGS sequence"/>
</dbReference>
<keyword evidence="1" id="KW-0472">Membrane</keyword>
<dbReference type="InterPro" id="IPR017259">
    <property type="entry name" value="UCP037672"/>
</dbReference>
<dbReference type="Pfam" id="PF12650">
    <property type="entry name" value="DUF3784"/>
    <property type="match status" value="1"/>
</dbReference>
<dbReference type="EMBL" id="JACSNR010000001">
    <property type="protein sequence ID" value="MBM6922116.1"/>
    <property type="molecule type" value="Genomic_DNA"/>
</dbReference>
<name>A0ABS2GJ21_9FIRM</name>